<dbReference type="InterPro" id="IPR028098">
    <property type="entry name" value="Glyco_trans_4-like_N"/>
</dbReference>
<feature type="domain" description="Glycosyltransferase subfamily 4-like N-terminal" evidence="2">
    <location>
        <begin position="19"/>
        <end position="183"/>
    </location>
</feature>
<proteinExistence type="predicted"/>
<reference evidence="3 4" key="1">
    <citation type="journal article" date="2016" name="Nat. Commun.">
        <title>Thousands of microbial genomes shed light on interconnected biogeochemical processes in an aquifer system.</title>
        <authorList>
            <person name="Anantharaman K."/>
            <person name="Brown C.T."/>
            <person name="Hug L.A."/>
            <person name="Sharon I."/>
            <person name="Castelle C.J."/>
            <person name="Probst A.J."/>
            <person name="Thomas B.C."/>
            <person name="Singh A."/>
            <person name="Wilkins M.J."/>
            <person name="Karaoz U."/>
            <person name="Brodie E.L."/>
            <person name="Williams K.H."/>
            <person name="Hubbard S.S."/>
            <person name="Banfield J.F."/>
        </authorList>
    </citation>
    <scope>NUCLEOTIDE SEQUENCE [LARGE SCALE GENOMIC DNA]</scope>
</reference>
<dbReference type="Gene3D" id="3.40.50.2000">
    <property type="entry name" value="Glycogen Phosphorylase B"/>
    <property type="match status" value="2"/>
</dbReference>
<dbReference type="EMBL" id="MGKT01000006">
    <property type="protein sequence ID" value="OGN31074.1"/>
    <property type="molecule type" value="Genomic_DNA"/>
</dbReference>
<dbReference type="GO" id="GO:0016757">
    <property type="term" value="F:glycosyltransferase activity"/>
    <property type="evidence" value="ECO:0007669"/>
    <property type="project" value="InterPro"/>
</dbReference>
<protein>
    <recommendedName>
        <fullName evidence="5">Glycosyl transferase family 1 domain-containing protein</fullName>
    </recommendedName>
</protein>
<evidence type="ECO:0000313" key="4">
    <source>
        <dbReference type="Proteomes" id="UP000177111"/>
    </source>
</evidence>
<name>A0A1F8H0D1_9BACT</name>
<evidence type="ECO:0008006" key="5">
    <source>
        <dbReference type="Google" id="ProtNLM"/>
    </source>
</evidence>
<dbReference type="InterPro" id="IPR001296">
    <property type="entry name" value="Glyco_trans_1"/>
</dbReference>
<dbReference type="SUPFAM" id="SSF53756">
    <property type="entry name" value="UDP-Glycosyltransferase/glycogen phosphorylase"/>
    <property type="match status" value="1"/>
</dbReference>
<dbReference type="InterPro" id="IPR050194">
    <property type="entry name" value="Glycosyltransferase_grp1"/>
</dbReference>
<accession>A0A1F8H0D1</accession>
<dbReference type="Pfam" id="PF13439">
    <property type="entry name" value="Glyco_transf_4"/>
    <property type="match status" value="1"/>
</dbReference>
<dbReference type="AlphaFoldDB" id="A0A1F8H0D1"/>
<dbReference type="PANTHER" id="PTHR45947:SF3">
    <property type="entry name" value="SULFOQUINOVOSYL TRANSFERASE SQD2"/>
    <property type="match status" value="1"/>
</dbReference>
<comment type="caution">
    <text evidence="3">The sequence shown here is derived from an EMBL/GenBank/DDBJ whole genome shotgun (WGS) entry which is preliminary data.</text>
</comment>
<sequence>MANKSKRILMFSSNYLPHIGGAELALHEITKRIDGFDFDLITAHLDKSLPVFERIGNVNVFRIGNKGAFLKILMPKALFPLFAFIKSLRLSQNNSYGMVFALQASQAAGAAWLFKIFNNRIPFILNIQEGKNLKQQGKMINFFRNLIIIKADAIITISDYLKEYAKNINLKARISVIPNGVDFAAFSILRNNDLRQKLGYGDNHKVVISVSRLVPKNGLKDLIESLVYLEDDVKLLIIGDGPLRDSLKLKSHELGLDGRIKFAGQVTHDDLPKYLAAADVFVRPSLSEGLGTAFLEAMAAKLPVVGTKTGGITDFIINRETGLFCEVNNSKDIADKVDMILKDNTLKDFMVSNARKLINEKYDWEIISRKYKELFQTYGV</sequence>
<dbReference type="PANTHER" id="PTHR45947">
    <property type="entry name" value="SULFOQUINOVOSYL TRANSFERASE SQD2"/>
    <property type="match status" value="1"/>
</dbReference>
<gene>
    <name evidence="3" type="ORF">A3I96_02130</name>
</gene>
<dbReference type="Pfam" id="PF00534">
    <property type="entry name" value="Glycos_transf_1"/>
    <property type="match status" value="1"/>
</dbReference>
<evidence type="ECO:0000259" key="2">
    <source>
        <dbReference type="Pfam" id="PF13439"/>
    </source>
</evidence>
<dbReference type="Proteomes" id="UP000177111">
    <property type="component" value="Unassembled WGS sequence"/>
</dbReference>
<evidence type="ECO:0000313" key="3">
    <source>
        <dbReference type="EMBL" id="OGN31074.1"/>
    </source>
</evidence>
<organism evidence="3 4">
    <name type="scientific">Candidatus Yanofskybacteria bacterium RIFCSPLOWO2_02_FULL_44_18</name>
    <dbReference type="NCBI Taxonomy" id="1802705"/>
    <lineage>
        <taxon>Bacteria</taxon>
        <taxon>Candidatus Yanofskyibacteriota</taxon>
    </lineage>
</organism>
<evidence type="ECO:0000259" key="1">
    <source>
        <dbReference type="Pfam" id="PF00534"/>
    </source>
</evidence>
<feature type="domain" description="Glycosyl transferase family 1" evidence="1">
    <location>
        <begin position="193"/>
        <end position="356"/>
    </location>
</feature>
<dbReference type="CDD" id="cd03801">
    <property type="entry name" value="GT4_PimA-like"/>
    <property type="match status" value="1"/>
</dbReference>